<keyword evidence="4 8" id="KW-0028">Amino-acid biosynthesis</keyword>
<dbReference type="Gene3D" id="3.40.50.720">
    <property type="entry name" value="NAD(P)-binding Rossmann-like Domain"/>
    <property type="match status" value="1"/>
</dbReference>
<dbReference type="PROSITE" id="PS00521">
    <property type="entry name" value="P5CR"/>
    <property type="match status" value="1"/>
</dbReference>
<dbReference type="GO" id="GO:0004735">
    <property type="term" value="F:pyrroline-5-carboxylate reductase activity"/>
    <property type="evidence" value="ECO:0007669"/>
    <property type="project" value="UniProtKB-UniRule"/>
</dbReference>
<evidence type="ECO:0000256" key="10">
    <source>
        <dbReference type="PIRSR" id="PIRSR000193-1"/>
    </source>
</evidence>
<evidence type="ECO:0000259" key="12">
    <source>
        <dbReference type="Pfam" id="PF03807"/>
    </source>
</evidence>
<dbReference type="InterPro" id="IPR053790">
    <property type="entry name" value="P5CR-like_CS"/>
</dbReference>
<keyword evidence="5 8" id="KW-0641">Proline biosynthesis</keyword>
<keyword evidence="7 8" id="KW-0560">Oxidoreductase</keyword>
<evidence type="ECO:0000256" key="6">
    <source>
        <dbReference type="ARBA" id="ARBA00022857"/>
    </source>
</evidence>
<feature type="binding site" evidence="10">
    <location>
        <begin position="8"/>
        <end position="13"/>
    </location>
    <ligand>
        <name>NADP(+)</name>
        <dbReference type="ChEBI" id="CHEBI:58349"/>
    </ligand>
</feature>
<comment type="similarity">
    <text evidence="2 8 11">Belongs to the pyrroline-5-carboxylate reductase family.</text>
</comment>
<dbReference type="NCBIfam" id="TIGR00112">
    <property type="entry name" value="proC"/>
    <property type="match status" value="1"/>
</dbReference>
<feature type="domain" description="Pyrroline-5-carboxylate reductase dimerisation" evidence="13">
    <location>
        <begin position="163"/>
        <end position="267"/>
    </location>
</feature>
<name>A0A934S6C3_9BACT</name>
<dbReference type="Gene3D" id="1.10.3730.10">
    <property type="entry name" value="ProC C-terminal domain-like"/>
    <property type="match status" value="1"/>
</dbReference>
<comment type="catalytic activity">
    <reaction evidence="8">
        <text>L-proline + NAD(+) = (S)-1-pyrroline-5-carboxylate + NADH + 2 H(+)</text>
        <dbReference type="Rhea" id="RHEA:14105"/>
        <dbReference type="ChEBI" id="CHEBI:15378"/>
        <dbReference type="ChEBI" id="CHEBI:17388"/>
        <dbReference type="ChEBI" id="CHEBI:57540"/>
        <dbReference type="ChEBI" id="CHEBI:57945"/>
        <dbReference type="ChEBI" id="CHEBI:60039"/>
        <dbReference type="EC" id="1.5.1.2"/>
    </reaction>
</comment>
<feature type="domain" description="Pyrroline-5-carboxylate reductase catalytic N-terminal" evidence="12">
    <location>
        <begin position="4"/>
        <end position="100"/>
    </location>
</feature>
<gene>
    <name evidence="8 14" type="primary">proC</name>
    <name evidence="14" type="ORF">JIN85_13500</name>
</gene>
<keyword evidence="3 8" id="KW-0963">Cytoplasm</keyword>
<evidence type="ECO:0000256" key="11">
    <source>
        <dbReference type="RuleBase" id="RU003903"/>
    </source>
</evidence>
<dbReference type="EMBL" id="JAENIJ010000021">
    <property type="protein sequence ID" value="MBK1883436.1"/>
    <property type="molecule type" value="Genomic_DNA"/>
</dbReference>
<comment type="caution">
    <text evidence="14">The sequence shown here is derived from an EMBL/GenBank/DDBJ whole genome shotgun (WGS) entry which is preliminary data.</text>
</comment>
<evidence type="ECO:0000256" key="1">
    <source>
        <dbReference type="ARBA" id="ARBA00004496"/>
    </source>
</evidence>
<sequence length="270" mass="27071">MAMKLGLIGCGKMATALVKGAIQAGVVNPSEVVATSRSQASRDAFAAETGAKTSDLAGVLATSEVILLCPKPQDIPAALEQIRSVPQSGEGALIISIAAGVTAKTMEDGLPDQFRVIRSVPNTPSLVGCGAAAYCLGADATEDDAALAQRLLGAVGVALRVPEKLINAVTGVSGSGPAYVYLLIEALADGGVKAGLSRADAIQLSAQTFLGAATMVLETGEHPAVLKDKVASPAGTTIAALASLEKNGARSAMIQAVEAVVQRANELGGK</sequence>
<evidence type="ECO:0000256" key="2">
    <source>
        <dbReference type="ARBA" id="ARBA00005525"/>
    </source>
</evidence>
<comment type="catalytic activity">
    <reaction evidence="8 11">
        <text>L-proline + NADP(+) = (S)-1-pyrroline-5-carboxylate + NADPH + 2 H(+)</text>
        <dbReference type="Rhea" id="RHEA:14109"/>
        <dbReference type="ChEBI" id="CHEBI:15378"/>
        <dbReference type="ChEBI" id="CHEBI:17388"/>
        <dbReference type="ChEBI" id="CHEBI:57783"/>
        <dbReference type="ChEBI" id="CHEBI:58349"/>
        <dbReference type="ChEBI" id="CHEBI:60039"/>
        <dbReference type="EC" id="1.5.1.2"/>
    </reaction>
</comment>
<reference evidence="14" key="1">
    <citation type="submission" date="2021-01" db="EMBL/GenBank/DDBJ databases">
        <title>Modified the classification status of verrucomicrobia.</title>
        <authorList>
            <person name="Feng X."/>
        </authorList>
    </citation>
    <scope>NUCLEOTIDE SEQUENCE</scope>
    <source>
        <strain evidence="14">KCTC 22041</strain>
    </source>
</reference>
<feature type="binding site" evidence="10">
    <location>
        <position position="36"/>
    </location>
    <ligand>
        <name>NADP(+)</name>
        <dbReference type="ChEBI" id="CHEBI:58349"/>
    </ligand>
</feature>
<evidence type="ECO:0000256" key="4">
    <source>
        <dbReference type="ARBA" id="ARBA00022605"/>
    </source>
</evidence>
<comment type="pathway">
    <text evidence="8 11">Amino-acid biosynthesis; L-proline biosynthesis; L-proline from L-glutamate 5-semialdehyde: step 1/1.</text>
</comment>
<dbReference type="AlphaFoldDB" id="A0A934S6C3"/>
<dbReference type="PIRSF" id="PIRSF000193">
    <property type="entry name" value="Pyrrol-5-carb_rd"/>
    <property type="match status" value="1"/>
</dbReference>
<dbReference type="PANTHER" id="PTHR11645:SF0">
    <property type="entry name" value="PYRROLINE-5-CARBOXYLATE REDUCTASE 3"/>
    <property type="match status" value="1"/>
</dbReference>
<comment type="function">
    <text evidence="8">Catalyzes the reduction of 1-pyrroline-5-carboxylate (PCA) to L-proline.</text>
</comment>
<accession>A0A934S6C3</accession>
<dbReference type="InterPro" id="IPR028939">
    <property type="entry name" value="P5C_Rdtase_cat_N"/>
</dbReference>
<evidence type="ECO:0000256" key="7">
    <source>
        <dbReference type="ARBA" id="ARBA00023002"/>
    </source>
</evidence>
<proteinExistence type="inferred from homology"/>
<keyword evidence="6 8" id="KW-0521">NADP</keyword>
<dbReference type="SUPFAM" id="SSF51735">
    <property type="entry name" value="NAD(P)-binding Rossmann-fold domains"/>
    <property type="match status" value="1"/>
</dbReference>
<evidence type="ECO:0000313" key="15">
    <source>
        <dbReference type="Proteomes" id="UP000603141"/>
    </source>
</evidence>
<dbReference type="Pfam" id="PF03807">
    <property type="entry name" value="F420_oxidored"/>
    <property type="match status" value="1"/>
</dbReference>
<evidence type="ECO:0000256" key="9">
    <source>
        <dbReference type="NCBIfam" id="TIGR00112"/>
    </source>
</evidence>
<evidence type="ECO:0000313" key="14">
    <source>
        <dbReference type="EMBL" id="MBK1883436.1"/>
    </source>
</evidence>
<evidence type="ECO:0000256" key="3">
    <source>
        <dbReference type="ARBA" id="ARBA00022490"/>
    </source>
</evidence>
<dbReference type="Proteomes" id="UP000603141">
    <property type="component" value="Unassembled WGS sequence"/>
</dbReference>
<protein>
    <recommendedName>
        <fullName evidence="8 9">Pyrroline-5-carboxylate reductase</fullName>
        <shortName evidence="8">P5C reductase</shortName>
        <shortName evidence="8">P5CR</shortName>
        <ecNumber evidence="8 9">1.5.1.2</ecNumber>
    </recommendedName>
    <alternativeName>
        <fullName evidence="8">PCA reductase</fullName>
    </alternativeName>
</protein>
<dbReference type="EC" id="1.5.1.2" evidence="8 9"/>
<dbReference type="InterPro" id="IPR036291">
    <property type="entry name" value="NAD(P)-bd_dom_sf"/>
</dbReference>
<evidence type="ECO:0000256" key="5">
    <source>
        <dbReference type="ARBA" id="ARBA00022650"/>
    </source>
</evidence>
<dbReference type="FunFam" id="3.40.50.720:FF:000190">
    <property type="entry name" value="Pyrroline-5-carboxylate reductase"/>
    <property type="match status" value="1"/>
</dbReference>
<evidence type="ECO:0000256" key="8">
    <source>
        <dbReference type="HAMAP-Rule" id="MF_01925"/>
    </source>
</evidence>
<dbReference type="InterPro" id="IPR008927">
    <property type="entry name" value="6-PGluconate_DH-like_C_sf"/>
</dbReference>
<evidence type="ECO:0000259" key="13">
    <source>
        <dbReference type="Pfam" id="PF14748"/>
    </source>
</evidence>
<comment type="subcellular location">
    <subcellularLocation>
        <location evidence="1 8">Cytoplasm</location>
    </subcellularLocation>
</comment>
<dbReference type="SUPFAM" id="SSF48179">
    <property type="entry name" value="6-phosphogluconate dehydrogenase C-terminal domain-like"/>
    <property type="match status" value="1"/>
</dbReference>
<dbReference type="Pfam" id="PF14748">
    <property type="entry name" value="P5CR_dimer"/>
    <property type="match status" value="1"/>
</dbReference>
<organism evidence="14 15">
    <name type="scientific">Luteolibacter pohnpeiensis</name>
    <dbReference type="NCBI Taxonomy" id="454153"/>
    <lineage>
        <taxon>Bacteria</taxon>
        <taxon>Pseudomonadati</taxon>
        <taxon>Verrucomicrobiota</taxon>
        <taxon>Verrucomicrobiia</taxon>
        <taxon>Verrucomicrobiales</taxon>
        <taxon>Verrucomicrobiaceae</taxon>
        <taxon>Luteolibacter</taxon>
    </lineage>
</organism>
<keyword evidence="15" id="KW-1185">Reference proteome</keyword>
<dbReference type="GO" id="GO:0055129">
    <property type="term" value="P:L-proline biosynthetic process"/>
    <property type="evidence" value="ECO:0007669"/>
    <property type="project" value="UniProtKB-UniRule"/>
</dbReference>
<dbReference type="GO" id="GO:0005737">
    <property type="term" value="C:cytoplasm"/>
    <property type="evidence" value="ECO:0007669"/>
    <property type="project" value="UniProtKB-SubCell"/>
</dbReference>
<dbReference type="InterPro" id="IPR000304">
    <property type="entry name" value="Pyrroline-COOH_reductase"/>
</dbReference>
<dbReference type="InterPro" id="IPR029036">
    <property type="entry name" value="P5CR_dimer"/>
</dbReference>
<dbReference type="HAMAP" id="MF_01925">
    <property type="entry name" value="P5C_reductase"/>
    <property type="match status" value="1"/>
</dbReference>
<dbReference type="FunFam" id="1.10.3730.10:FF:000001">
    <property type="entry name" value="Pyrroline-5-carboxylate reductase"/>
    <property type="match status" value="1"/>
</dbReference>
<dbReference type="PANTHER" id="PTHR11645">
    <property type="entry name" value="PYRROLINE-5-CARBOXYLATE REDUCTASE"/>
    <property type="match status" value="1"/>
</dbReference>